<dbReference type="EMBL" id="JMQM01000001">
    <property type="protein sequence ID" value="KFB09635.1"/>
    <property type="molecule type" value="Genomic_DNA"/>
</dbReference>
<evidence type="ECO:0000313" key="2">
    <source>
        <dbReference type="Proteomes" id="UP000053675"/>
    </source>
</evidence>
<protein>
    <submittedName>
        <fullName evidence="1">Uncharacterized protein</fullName>
    </submittedName>
</protein>
<organism evidence="1 2">
    <name type="scientific">Nitratireductor basaltis</name>
    <dbReference type="NCBI Taxonomy" id="472175"/>
    <lineage>
        <taxon>Bacteria</taxon>
        <taxon>Pseudomonadati</taxon>
        <taxon>Pseudomonadota</taxon>
        <taxon>Alphaproteobacteria</taxon>
        <taxon>Hyphomicrobiales</taxon>
        <taxon>Phyllobacteriaceae</taxon>
        <taxon>Nitratireductor</taxon>
    </lineage>
</organism>
<dbReference type="Proteomes" id="UP000053675">
    <property type="component" value="Unassembled WGS sequence"/>
</dbReference>
<accession>A0A084U9J9</accession>
<proteinExistence type="predicted"/>
<evidence type="ECO:0000313" key="1">
    <source>
        <dbReference type="EMBL" id="KFB09635.1"/>
    </source>
</evidence>
<reference evidence="1 2" key="1">
    <citation type="submission" date="2014-05" db="EMBL/GenBank/DDBJ databases">
        <title>Draft Genome Sequence of Nitratireductor basaltis Strain UMTGB225, A Marine Bacterium Isolated from Green Barrel Tunicate.</title>
        <authorList>
            <person name="Gan H.Y."/>
        </authorList>
    </citation>
    <scope>NUCLEOTIDE SEQUENCE [LARGE SCALE GENOMIC DNA]</scope>
    <source>
        <strain evidence="1 2">UMTGB225</strain>
    </source>
</reference>
<name>A0A084U9J9_9HYPH</name>
<gene>
    <name evidence="1" type="ORF">EL18_00651</name>
</gene>
<sequence length="34" mass="3657">MAGGGVARDSVDDSEIEKIFSQPLFTGCLSEKRI</sequence>
<keyword evidence="2" id="KW-1185">Reference proteome</keyword>
<dbReference type="AlphaFoldDB" id="A0A084U9J9"/>
<comment type="caution">
    <text evidence="1">The sequence shown here is derived from an EMBL/GenBank/DDBJ whole genome shotgun (WGS) entry which is preliminary data.</text>
</comment>